<feature type="chain" id="PRO_5015742767" description="VOC domain-containing protein" evidence="1">
    <location>
        <begin position="24"/>
        <end position="510"/>
    </location>
</feature>
<evidence type="ECO:0008006" key="4">
    <source>
        <dbReference type="Google" id="ProtNLM"/>
    </source>
</evidence>
<dbReference type="Gene3D" id="3.10.180.10">
    <property type="entry name" value="2,3-Dihydroxybiphenyl 1,2-Dioxygenase, domain 1"/>
    <property type="match status" value="2"/>
</dbReference>
<dbReference type="AlphaFoldDB" id="A0A2T7P4F8"/>
<comment type="caution">
    <text evidence="2">The sequence shown here is derived from an EMBL/GenBank/DDBJ whole genome shotgun (WGS) entry which is preliminary data.</text>
</comment>
<proteinExistence type="predicted"/>
<feature type="signal peptide" evidence="1">
    <location>
        <begin position="1"/>
        <end position="23"/>
    </location>
</feature>
<dbReference type="EMBL" id="PZQS01000006">
    <property type="protein sequence ID" value="PVD28302.1"/>
    <property type="molecule type" value="Genomic_DNA"/>
</dbReference>
<organism evidence="2 3">
    <name type="scientific">Pomacea canaliculata</name>
    <name type="common">Golden apple snail</name>
    <dbReference type="NCBI Taxonomy" id="400727"/>
    <lineage>
        <taxon>Eukaryota</taxon>
        <taxon>Metazoa</taxon>
        <taxon>Spiralia</taxon>
        <taxon>Lophotrochozoa</taxon>
        <taxon>Mollusca</taxon>
        <taxon>Gastropoda</taxon>
        <taxon>Caenogastropoda</taxon>
        <taxon>Architaenioglossa</taxon>
        <taxon>Ampullarioidea</taxon>
        <taxon>Ampullariidae</taxon>
        <taxon>Pomacea</taxon>
    </lineage>
</organism>
<protein>
    <recommendedName>
        <fullName evidence="4">VOC domain-containing protein</fullName>
    </recommendedName>
</protein>
<name>A0A2T7P4F8_POMCA</name>
<dbReference type="OrthoDB" id="6080597at2759"/>
<dbReference type="OMA" id="HYIHELE"/>
<dbReference type="Proteomes" id="UP000245119">
    <property type="component" value="Linkage Group LG6"/>
</dbReference>
<evidence type="ECO:0000313" key="3">
    <source>
        <dbReference type="Proteomes" id="UP000245119"/>
    </source>
</evidence>
<dbReference type="InterPro" id="IPR029068">
    <property type="entry name" value="Glyas_Bleomycin-R_OHBP_Dase"/>
</dbReference>
<evidence type="ECO:0000256" key="1">
    <source>
        <dbReference type="SAM" id="SignalP"/>
    </source>
</evidence>
<gene>
    <name evidence="2" type="ORF">C0Q70_10889</name>
</gene>
<reference evidence="2 3" key="1">
    <citation type="submission" date="2018-04" db="EMBL/GenBank/DDBJ databases">
        <title>The genome of golden apple snail Pomacea canaliculata provides insight into stress tolerance and invasive adaptation.</title>
        <authorList>
            <person name="Liu C."/>
            <person name="Liu B."/>
            <person name="Ren Y."/>
            <person name="Zhang Y."/>
            <person name="Wang H."/>
            <person name="Li S."/>
            <person name="Jiang F."/>
            <person name="Yin L."/>
            <person name="Zhang G."/>
            <person name="Qian W."/>
            <person name="Fan W."/>
        </authorList>
    </citation>
    <scope>NUCLEOTIDE SEQUENCE [LARGE SCALE GENOMIC DNA]</scope>
    <source>
        <strain evidence="2">SZHN2017</strain>
        <tissue evidence="2">Muscle</tissue>
    </source>
</reference>
<evidence type="ECO:0000313" key="2">
    <source>
        <dbReference type="EMBL" id="PVD28302.1"/>
    </source>
</evidence>
<keyword evidence="3" id="KW-1185">Reference proteome</keyword>
<accession>A0A2T7P4F8</accession>
<dbReference type="SUPFAM" id="SSF54593">
    <property type="entry name" value="Glyoxalase/Bleomycin resistance protein/Dihydroxybiphenyl dioxygenase"/>
    <property type="match status" value="1"/>
</dbReference>
<keyword evidence="1" id="KW-0732">Signal</keyword>
<sequence length="510" mass="57398">MPVRMAVVAALLILTEVPWLAHGDSDNHLHGIAFISVTTDDIESSLKFYAELLGGMHAQEMSHRFHGDEHYQLFFFKELQEARERGAEPVGVPNIGYDGTYEVRVEFVVFDNGLVQLMQFTKREGTGQGSAFSVVEPYTSPAYIAAPHLCFWVQDDVDFNHYIAQVEARAVELNLTQVKFNRPVEVHSEAERRAVPEERLGITFLQGDFSGLSFAYFKGPNGEQLELYRITQLFRNNVGRHYCRRRAVATAFMSGRVDNEYKRAAGVPGKLYGLFQFGTRTDDLWRSVDFYTTVLGAEDLRQPLQGVNIHGDNVEFMLFQKELLDADAWQVAPREVGVANISDSGNMRLDLRFSLFDNYVVETLLYTDGQRLGDPVFSPRHNHSSAAYPHDMFVAFHLRSDVDLAAYVDKIERVAEDNGFSELKASRTTQQKNHFTFTSGPLAGFSYSMFNGPAGEHVAVVQFNGQAGEKLKRALIQYGAVSTAFPETNPWTTGAMDDFCRQYESAPVGR</sequence>